<sequence>MFHKTKVNRAVASIIAAGFAATGASLAASQGIEEVIVTATKTSASTQDIPVAVSALTSEKLDQMGVSNFQDYLVQLPGVSAGGSGPGQNTIYIRGIASTTPAISIAGVAGLAPNVAFYLDEQPLAQPGRNLDVYAADLNRVEVLAGPQGTLFGASSQAGTVRLITNKPDPSGAYGKLKVGFSTINEGGNNSNFEAMYNLPISDNITLRGVVYSDDKGGYIDNVHGTRTVEESARFRQEGFMRSNGVPVSARRTGFQGTGVDADGDGYTDMPGVTFIAADNTDLVEDDFNDTKYTGGRLSALISLSDDWDLLLAHTTQELDSDGVFYADPNLGDLEIQSYSDDTIKDEFDNTSWTLTGRVAGLDVVYTGAYTERTADQVIGYSDYMFVGQYLPYYICDYSVTYGDGTGTCYEPDMLAPSHTETEVSTHEVRFTTDQDKRTRLTGGAFFSDTTLQERVSFTYPGSIKAQGWGGEGSGPGFADPNYSYGDGYLSTNEKYAPGEIFRNDVQRTDEQWGVFGELSYDVSDDLSVTVGARYYDVEIDFDGSAAGSFYNFCGSANPSCVDAQVFGTNIATLYGGDNPTSGIDKATDDGTVMKFTTSYTPNEDVLLYVTISEGFRSGFLNRPGGRTTADGSYTVPYAFDSDDMTNYEMGWKADLMDGRMRFNGSAFVAQIGGLQTTIFDPSIANLFFSDNAADAEVRGVEADMIWAPASVEGLTVSASISMLDTEITKTLTPSGDVVAGDSLAFAPEFQGNLQARYEWQTASGMTAHIMPHLAHSAESYSDIIRINRDRIAGWTMLGLTAGVTTDTWGAELFINNLTDERAEMSRNYINDRERVSYAAPRTMGVRMTYNF</sequence>
<evidence type="ECO:0000256" key="10">
    <source>
        <dbReference type="ARBA" id="ARBA00023237"/>
    </source>
</evidence>
<evidence type="ECO:0000256" key="3">
    <source>
        <dbReference type="ARBA" id="ARBA00022452"/>
    </source>
</evidence>
<evidence type="ECO:0000313" key="16">
    <source>
        <dbReference type="EMBL" id="RZO19770.1"/>
    </source>
</evidence>
<dbReference type="EMBL" id="SHBP01000008">
    <property type="protein sequence ID" value="RZO19770.1"/>
    <property type="molecule type" value="Genomic_DNA"/>
</dbReference>
<evidence type="ECO:0000256" key="8">
    <source>
        <dbReference type="ARBA" id="ARBA00023077"/>
    </source>
</evidence>
<keyword evidence="6" id="KW-0408">Iron</keyword>
<keyword evidence="16" id="KW-0675">Receptor</keyword>
<evidence type="ECO:0000256" key="6">
    <source>
        <dbReference type="ARBA" id="ARBA00023004"/>
    </source>
</evidence>
<dbReference type="GO" id="GO:0006826">
    <property type="term" value="P:iron ion transport"/>
    <property type="evidence" value="ECO:0007669"/>
    <property type="project" value="UniProtKB-KW"/>
</dbReference>
<evidence type="ECO:0000256" key="2">
    <source>
        <dbReference type="ARBA" id="ARBA00022448"/>
    </source>
</evidence>
<dbReference type="Gene3D" id="2.170.130.10">
    <property type="entry name" value="TonB-dependent receptor, plug domain"/>
    <property type="match status" value="1"/>
</dbReference>
<proteinExistence type="inferred from homology"/>
<comment type="caution">
    <text evidence="16">The sequence shown here is derived from an EMBL/GenBank/DDBJ whole genome shotgun (WGS) entry which is preliminary data.</text>
</comment>
<gene>
    <name evidence="16" type="ORF">EVB03_06440</name>
</gene>
<evidence type="ECO:0000313" key="17">
    <source>
        <dbReference type="Proteomes" id="UP000315889"/>
    </source>
</evidence>
<feature type="chain" id="PRO_5022049631" evidence="13">
    <location>
        <begin position="28"/>
        <end position="852"/>
    </location>
</feature>
<dbReference type="InterPro" id="IPR037066">
    <property type="entry name" value="Plug_dom_sf"/>
</dbReference>
<dbReference type="PROSITE" id="PS52016">
    <property type="entry name" value="TONB_DEPENDENT_REC_3"/>
    <property type="match status" value="1"/>
</dbReference>
<dbReference type="InterPro" id="IPR012910">
    <property type="entry name" value="Plug_dom"/>
</dbReference>
<dbReference type="Proteomes" id="UP000315889">
    <property type="component" value="Unassembled WGS sequence"/>
</dbReference>
<comment type="subcellular location">
    <subcellularLocation>
        <location evidence="1 11">Cell outer membrane</location>
        <topology evidence="1 11">Multi-pass membrane protein</topology>
    </subcellularLocation>
</comment>
<dbReference type="SUPFAM" id="SSF56935">
    <property type="entry name" value="Porins"/>
    <property type="match status" value="1"/>
</dbReference>
<keyword evidence="9 11" id="KW-0472">Membrane</keyword>
<dbReference type="PANTHER" id="PTHR32552:SF81">
    <property type="entry name" value="TONB-DEPENDENT OUTER MEMBRANE RECEPTOR"/>
    <property type="match status" value="1"/>
</dbReference>
<name>A0A520MF00_9GAMM</name>
<dbReference type="Gene3D" id="2.40.170.20">
    <property type="entry name" value="TonB-dependent receptor, beta-barrel domain"/>
    <property type="match status" value="1"/>
</dbReference>
<feature type="signal peptide" evidence="13">
    <location>
        <begin position="1"/>
        <end position="27"/>
    </location>
</feature>
<evidence type="ECO:0000256" key="9">
    <source>
        <dbReference type="ARBA" id="ARBA00023136"/>
    </source>
</evidence>
<evidence type="ECO:0000259" key="15">
    <source>
        <dbReference type="Pfam" id="PF07715"/>
    </source>
</evidence>
<dbReference type="GO" id="GO:0009279">
    <property type="term" value="C:cell outer membrane"/>
    <property type="evidence" value="ECO:0007669"/>
    <property type="project" value="UniProtKB-SubCell"/>
</dbReference>
<keyword evidence="3 11" id="KW-1134">Transmembrane beta strand</keyword>
<accession>A0A520MF00</accession>
<keyword evidence="10 11" id="KW-0998">Cell outer membrane</keyword>
<evidence type="ECO:0000256" key="13">
    <source>
        <dbReference type="SAM" id="SignalP"/>
    </source>
</evidence>
<keyword evidence="8 12" id="KW-0798">TonB box</keyword>
<dbReference type="PANTHER" id="PTHR32552">
    <property type="entry name" value="FERRICHROME IRON RECEPTOR-RELATED"/>
    <property type="match status" value="1"/>
</dbReference>
<feature type="domain" description="TonB-dependent receptor plug" evidence="15">
    <location>
        <begin position="46"/>
        <end position="160"/>
    </location>
</feature>
<evidence type="ECO:0000256" key="5">
    <source>
        <dbReference type="ARBA" id="ARBA00022692"/>
    </source>
</evidence>
<evidence type="ECO:0000256" key="7">
    <source>
        <dbReference type="ARBA" id="ARBA00023065"/>
    </source>
</evidence>
<evidence type="ECO:0000256" key="1">
    <source>
        <dbReference type="ARBA" id="ARBA00004571"/>
    </source>
</evidence>
<keyword evidence="5 11" id="KW-0812">Transmembrane</keyword>
<dbReference type="Pfam" id="PF07715">
    <property type="entry name" value="Plug"/>
    <property type="match status" value="1"/>
</dbReference>
<reference evidence="16 17" key="1">
    <citation type="submission" date="2019-02" db="EMBL/GenBank/DDBJ databases">
        <title>Prokaryotic population dynamics and viral predation in marine succession experiment using metagenomics: the confinement effect.</title>
        <authorList>
            <person name="Haro-Moreno J.M."/>
            <person name="Rodriguez-Valera F."/>
            <person name="Lopez-Perez M."/>
        </authorList>
    </citation>
    <scope>NUCLEOTIDE SEQUENCE [LARGE SCALE GENOMIC DNA]</scope>
    <source>
        <strain evidence="16">MED-G170</strain>
    </source>
</reference>
<keyword evidence="4" id="KW-0410">Iron transport</keyword>
<dbReference type="AlphaFoldDB" id="A0A520MF00"/>
<keyword evidence="7" id="KW-0406">Ion transport</keyword>
<organism evidence="16 17">
    <name type="scientific">SAR92 clade bacterium</name>
    <dbReference type="NCBI Taxonomy" id="2315479"/>
    <lineage>
        <taxon>Bacteria</taxon>
        <taxon>Pseudomonadati</taxon>
        <taxon>Pseudomonadota</taxon>
        <taxon>Gammaproteobacteria</taxon>
        <taxon>Cellvibrionales</taxon>
        <taxon>Porticoccaceae</taxon>
        <taxon>SAR92 clade</taxon>
    </lineage>
</organism>
<evidence type="ECO:0000256" key="4">
    <source>
        <dbReference type="ARBA" id="ARBA00022496"/>
    </source>
</evidence>
<evidence type="ECO:0000256" key="11">
    <source>
        <dbReference type="PROSITE-ProRule" id="PRU01360"/>
    </source>
</evidence>
<evidence type="ECO:0000259" key="14">
    <source>
        <dbReference type="Pfam" id="PF00593"/>
    </source>
</evidence>
<feature type="domain" description="TonB-dependent receptor-like beta-barrel" evidence="14">
    <location>
        <begin position="329"/>
        <end position="818"/>
    </location>
</feature>
<keyword evidence="2 11" id="KW-0813">Transport</keyword>
<dbReference type="Pfam" id="PF00593">
    <property type="entry name" value="TonB_dep_Rec_b-barrel"/>
    <property type="match status" value="1"/>
</dbReference>
<dbReference type="InterPro" id="IPR000531">
    <property type="entry name" value="Beta-barrel_TonB"/>
</dbReference>
<dbReference type="InterPro" id="IPR039426">
    <property type="entry name" value="TonB-dep_rcpt-like"/>
</dbReference>
<protein>
    <submittedName>
        <fullName evidence="16">TonB-dependent receptor</fullName>
    </submittedName>
</protein>
<comment type="similarity">
    <text evidence="11 12">Belongs to the TonB-dependent receptor family.</text>
</comment>
<evidence type="ECO:0000256" key="12">
    <source>
        <dbReference type="RuleBase" id="RU003357"/>
    </source>
</evidence>
<dbReference type="InterPro" id="IPR036942">
    <property type="entry name" value="Beta-barrel_TonB_sf"/>
</dbReference>
<keyword evidence="13" id="KW-0732">Signal</keyword>